<dbReference type="Pfam" id="PF24300">
    <property type="entry name" value="KWL1"/>
    <property type="match status" value="1"/>
</dbReference>
<evidence type="ECO:0000313" key="6">
    <source>
        <dbReference type="EMBL" id="OWM73783.1"/>
    </source>
</evidence>
<evidence type="ECO:0000256" key="5">
    <source>
        <dbReference type="SAM" id="SignalP"/>
    </source>
</evidence>
<dbReference type="InterPro" id="IPR039271">
    <property type="entry name" value="Kiwellin-like"/>
</dbReference>
<evidence type="ECO:0000256" key="1">
    <source>
        <dbReference type="ARBA" id="ARBA00004613"/>
    </source>
</evidence>
<evidence type="ECO:0000256" key="4">
    <source>
        <dbReference type="ARBA" id="ARBA00022729"/>
    </source>
</evidence>
<dbReference type="AlphaFoldDB" id="A0A218WMF0"/>
<evidence type="ECO:0000256" key="2">
    <source>
        <dbReference type="ARBA" id="ARBA00005592"/>
    </source>
</evidence>
<dbReference type="GO" id="GO:0005576">
    <property type="term" value="C:extracellular region"/>
    <property type="evidence" value="ECO:0007669"/>
    <property type="project" value="UniProtKB-SubCell"/>
</dbReference>
<dbReference type="EMBL" id="MTKT01003950">
    <property type="protein sequence ID" value="OWM73783.1"/>
    <property type="molecule type" value="Genomic_DNA"/>
</dbReference>
<comment type="caution">
    <text evidence="6">The sequence shown here is derived from an EMBL/GenBank/DDBJ whole genome shotgun (WGS) entry which is preliminary data.</text>
</comment>
<feature type="signal peptide" evidence="5">
    <location>
        <begin position="1"/>
        <end position="27"/>
    </location>
</feature>
<proteinExistence type="inferred from homology"/>
<protein>
    <recommendedName>
        <fullName evidence="8">Kiwellin-like</fullName>
    </recommendedName>
</protein>
<reference evidence="7" key="1">
    <citation type="journal article" date="2017" name="Plant J.">
        <title>The pomegranate (Punica granatum L.) genome and the genomics of punicalagin biosynthesis.</title>
        <authorList>
            <person name="Qin G."/>
            <person name="Xu C."/>
            <person name="Ming R."/>
            <person name="Tang H."/>
            <person name="Guyot R."/>
            <person name="Kramer E.M."/>
            <person name="Hu Y."/>
            <person name="Yi X."/>
            <person name="Qi Y."/>
            <person name="Xu X."/>
            <person name="Gao Z."/>
            <person name="Pan H."/>
            <person name="Jian J."/>
            <person name="Tian Y."/>
            <person name="Yue Z."/>
            <person name="Xu Y."/>
        </authorList>
    </citation>
    <scope>NUCLEOTIDE SEQUENCE [LARGE SCALE GENOMIC DNA]</scope>
    <source>
        <strain evidence="7">cv. Dabenzi</strain>
    </source>
</reference>
<organism evidence="6 7">
    <name type="scientific">Punica granatum</name>
    <name type="common">Pomegranate</name>
    <dbReference type="NCBI Taxonomy" id="22663"/>
    <lineage>
        <taxon>Eukaryota</taxon>
        <taxon>Viridiplantae</taxon>
        <taxon>Streptophyta</taxon>
        <taxon>Embryophyta</taxon>
        <taxon>Tracheophyta</taxon>
        <taxon>Spermatophyta</taxon>
        <taxon>Magnoliopsida</taxon>
        <taxon>eudicotyledons</taxon>
        <taxon>Gunneridae</taxon>
        <taxon>Pentapetalae</taxon>
        <taxon>rosids</taxon>
        <taxon>malvids</taxon>
        <taxon>Myrtales</taxon>
        <taxon>Lythraceae</taxon>
        <taxon>Punica</taxon>
    </lineage>
</organism>
<dbReference type="Gene3D" id="2.40.40.10">
    <property type="entry name" value="RlpA-like domain"/>
    <property type="match status" value="1"/>
</dbReference>
<comment type="subcellular location">
    <subcellularLocation>
        <location evidence="1">Secreted</location>
    </subcellularLocation>
</comment>
<dbReference type="InterPro" id="IPR036908">
    <property type="entry name" value="RlpA-like_sf"/>
</dbReference>
<gene>
    <name evidence="6" type="ORF">CDL15_Pgr026887</name>
</gene>
<dbReference type="PANTHER" id="PTHR33191:SF9">
    <property type="entry name" value="RIPENING-RELATED PROTEIN 2-RELATED"/>
    <property type="match status" value="1"/>
</dbReference>
<dbReference type="SUPFAM" id="SSF50685">
    <property type="entry name" value="Barwin-like endoglucanases"/>
    <property type="match status" value="1"/>
</dbReference>
<sequence>MERVVILMMASLMLLLALTSFPLPSIAVSSCNGPCTTLDDCGGQLICINGRCTDDPEVGTHICTNSPLSPSGGSCQPSGTLNCKGKSYPKYHCSPPVTSSTSATLTEKDFSEGGDGGGPSECDDKYHSNSEHVVALSTGWYAGGSRCGQMVKITSTKTGRSVTAKVVDECDSMNGCDSEHADQPPCRNNIVDASSSVWDTLGLDIDVGEESITWSMA</sequence>
<evidence type="ECO:0000256" key="3">
    <source>
        <dbReference type="ARBA" id="ARBA00022525"/>
    </source>
</evidence>
<evidence type="ECO:0000313" key="7">
    <source>
        <dbReference type="Proteomes" id="UP000197138"/>
    </source>
</evidence>
<keyword evidence="3" id="KW-0964">Secreted</keyword>
<dbReference type="Proteomes" id="UP000197138">
    <property type="component" value="Unassembled WGS sequence"/>
</dbReference>
<evidence type="ECO:0008006" key="8">
    <source>
        <dbReference type="Google" id="ProtNLM"/>
    </source>
</evidence>
<accession>A0A218WMF0</accession>
<comment type="similarity">
    <text evidence="2">Belongs to the kiwellin family.</text>
</comment>
<dbReference type="PANTHER" id="PTHR33191">
    <property type="entry name" value="RIPENING-RELATED PROTEIN 2-RELATED"/>
    <property type="match status" value="1"/>
</dbReference>
<feature type="chain" id="PRO_5012781435" description="Kiwellin-like" evidence="5">
    <location>
        <begin position="28"/>
        <end position="217"/>
    </location>
</feature>
<dbReference type="PROSITE" id="PS51257">
    <property type="entry name" value="PROKAR_LIPOPROTEIN"/>
    <property type="match status" value="1"/>
</dbReference>
<keyword evidence="4 5" id="KW-0732">Signal</keyword>
<dbReference type="CDD" id="cd22270">
    <property type="entry name" value="DPBB_kiwellin-like"/>
    <property type="match status" value="1"/>
</dbReference>
<name>A0A218WMF0_PUNGR</name>